<protein>
    <submittedName>
        <fullName evidence="2">Candidate secreted effector</fullName>
    </submittedName>
</protein>
<evidence type="ECO:0000313" key="1">
    <source>
        <dbReference type="Proteomes" id="UP000887563"/>
    </source>
</evidence>
<dbReference type="WBParaSite" id="Minc3s00115g05032">
    <property type="protein sequence ID" value="Minc3s00115g05032"/>
    <property type="gene ID" value="Minc3s00115g05032"/>
</dbReference>
<dbReference type="Proteomes" id="UP000887563">
    <property type="component" value="Unplaced"/>
</dbReference>
<proteinExistence type="predicted"/>
<reference evidence="2" key="1">
    <citation type="submission" date="2022-11" db="UniProtKB">
        <authorList>
            <consortium name="WormBaseParasite"/>
        </authorList>
    </citation>
    <scope>IDENTIFICATION</scope>
</reference>
<dbReference type="AlphaFoldDB" id="A0A914KWD3"/>
<keyword evidence="1" id="KW-1185">Reference proteome</keyword>
<sequence length="70" mass="8294">MTKNSWNSKCSRIFNFNSTNFYRQISNSERLKFFFFWAIRKKAPIFFKMGDSKSGDRPSFCATCTSIQKN</sequence>
<organism evidence="1 2">
    <name type="scientific">Meloidogyne incognita</name>
    <name type="common">Southern root-knot nematode worm</name>
    <name type="synonym">Oxyuris incognita</name>
    <dbReference type="NCBI Taxonomy" id="6306"/>
    <lineage>
        <taxon>Eukaryota</taxon>
        <taxon>Metazoa</taxon>
        <taxon>Ecdysozoa</taxon>
        <taxon>Nematoda</taxon>
        <taxon>Chromadorea</taxon>
        <taxon>Rhabditida</taxon>
        <taxon>Tylenchina</taxon>
        <taxon>Tylenchomorpha</taxon>
        <taxon>Tylenchoidea</taxon>
        <taxon>Meloidogynidae</taxon>
        <taxon>Meloidogyninae</taxon>
        <taxon>Meloidogyne</taxon>
        <taxon>Meloidogyne incognita group</taxon>
    </lineage>
</organism>
<accession>A0A914KWD3</accession>
<evidence type="ECO:0000313" key="2">
    <source>
        <dbReference type="WBParaSite" id="Minc3s00115g05032"/>
    </source>
</evidence>
<name>A0A914KWD3_MELIC</name>